<dbReference type="PROSITE" id="PS01326">
    <property type="entry name" value="DAP_EPIMERASE"/>
    <property type="match status" value="1"/>
</dbReference>
<comment type="subcellular location">
    <subcellularLocation>
        <location evidence="8">Cytoplasm</location>
    </subcellularLocation>
</comment>
<feature type="active site" description="Proton donor" evidence="8">
    <location>
        <position position="73"/>
    </location>
</feature>
<keyword evidence="4 8" id="KW-0028">Amino-acid biosynthesis</keyword>
<feature type="site" description="Could be important to modulate the pK values of the two catalytic cysteine residues" evidence="8">
    <location>
        <position position="156"/>
    </location>
</feature>
<feature type="binding site" evidence="8">
    <location>
        <position position="187"/>
    </location>
    <ligand>
        <name>substrate</name>
    </ligand>
</feature>
<keyword evidence="6 8" id="KW-0413">Isomerase</keyword>
<reference evidence="10" key="1">
    <citation type="submission" date="2021-02" db="EMBL/GenBank/DDBJ databases">
        <title>Thiocyanate and organic carbon inputs drive convergent selection for specific autotrophic Afipia and Thiobacillus strains within complex microbiomes.</title>
        <authorList>
            <person name="Huddy R.J."/>
            <person name="Sachdeva R."/>
            <person name="Kadzinga F."/>
            <person name="Kantor R.S."/>
            <person name="Harrison S.T.L."/>
            <person name="Banfield J.F."/>
        </authorList>
    </citation>
    <scope>NUCLEOTIDE SEQUENCE</scope>
    <source>
        <strain evidence="10">SCN18_10_11_15_R4_P_38_20</strain>
    </source>
</reference>
<evidence type="ECO:0000256" key="2">
    <source>
        <dbReference type="ARBA" id="ARBA00010219"/>
    </source>
</evidence>
<feature type="binding site" evidence="8">
    <location>
        <begin position="74"/>
        <end position="75"/>
    </location>
    <ligand>
        <name>substrate</name>
    </ligand>
</feature>
<dbReference type="Gene3D" id="3.10.310.10">
    <property type="entry name" value="Diaminopimelate Epimerase, Chain A, domain 1"/>
    <property type="match status" value="2"/>
</dbReference>
<protein>
    <recommendedName>
        <fullName evidence="3 8">Diaminopimelate epimerase</fullName>
        <shortName evidence="8">DAP epimerase</shortName>
        <ecNumber evidence="3 8">5.1.1.7</ecNumber>
    </recommendedName>
    <alternativeName>
        <fullName evidence="8">PLP-independent amino acid racemase</fullName>
    </alternativeName>
</protein>
<dbReference type="AlphaFoldDB" id="A0A8J7PYQ3"/>
<proteinExistence type="inferred from homology"/>
<keyword evidence="5 8" id="KW-0457">Lysine biosynthesis</keyword>
<dbReference type="PANTHER" id="PTHR31689">
    <property type="entry name" value="DIAMINOPIMELATE EPIMERASE, CHLOROPLASTIC"/>
    <property type="match status" value="1"/>
</dbReference>
<dbReference type="GO" id="GO:0005829">
    <property type="term" value="C:cytosol"/>
    <property type="evidence" value="ECO:0007669"/>
    <property type="project" value="TreeGrafter"/>
</dbReference>
<sequence>MLIPFVKMHGLGNDFVILERTQLLPMLETKHIKLICDRRFGIGCDQLIITEPSATADIFMHIYNADGSEAGACGNATRCLGYLLTQQDQKNTHTIQTISGYLEAETFENGNVKVDFGPPSLKWQDIPLAEDVDTLNLPIDYNGLQNPVAVSVGNPHMVFFVYDVESVDLKKLGGTLTRHPLYVEGANVEIVEILGEHTLRLRVYERGVGITPACGTGAAASVVAAKHRGHIKTPTKVILDGGELLIDYQETVTMSGLVTLTFQGQLNSALLQDIT</sequence>
<comment type="caution">
    <text evidence="10">The sequence shown here is derived from an EMBL/GenBank/DDBJ whole genome shotgun (WGS) entry which is preliminary data.</text>
</comment>
<evidence type="ECO:0000256" key="9">
    <source>
        <dbReference type="PROSITE-ProRule" id="PRU10125"/>
    </source>
</evidence>
<dbReference type="UniPathway" id="UPA00034">
    <property type="reaction ID" value="UER00025"/>
</dbReference>
<feature type="binding site" evidence="8">
    <location>
        <position position="46"/>
    </location>
    <ligand>
        <name>substrate</name>
    </ligand>
</feature>
<feature type="binding site" evidence="8">
    <location>
        <position position="13"/>
    </location>
    <ligand>
        <name>substrate</name>
    </ligand>
</feature>
<feature type="binding site" evidence="8">
    <location>
        <begin position="215"/>
        <end position="216"/>
    </location>
    <ligand>
        <name>substrate</name>
    </ligand>
</feature>
<feature type="binding site" evidence="8">
    <location>
        <begin position="205"/>
        <end position="206"/>
    </location>
    <ligand>
        <name>substrate</name>
    </ligand>
</feature>
<comment type="subunit">
    <text evidence="8">Homodimer.</text>
</comment>
<evidence type="ECO:0000256" key="8">
    <source>
        <dbReference type="HAMAP-Rule" id="MF_00197"/>
    </source>
</evidence>
<dbReference type="PANTHER" id="PTHR31689:SF0">
    <property type="entry name" value="DIAMINOPIMELATE EPIMERASE"/>
    <property type="match status" value="1"/>
</dbReference>
<dbReference type="Pfam" id="PF01678">
    <property type="entry name" value="DAP_epimerase"/>
    <property type="match status" value="2"/>
</dbReference>
<evidence type="ECO:0000256" key="7">
    <source>
        <dbReference type="ARBA" id="ARBA00051712"/>
    </source>
</evidence>
<dbReference type="InterPro" id="IPR001653">
    <property type="entry name" value="DAP_epimerase_DapF"/>
</dbReference>
<feature type="binding site" evidence="8">
    <location>
        <position position="154"/>
    </location>
    <ligand>
        <name>substrate</name>
    </ligand>
</feature>
<evidence type="ECO:0000256" key="1">
    <source>
        <dbReference type="ARBA" id="ARBA00005196"/>
    </source>
</evidence>
<dbReference type="GO" id="GO:0008837">
    <property type="term" value="F:diaminopimelate epimerase activity"/>
    <property type="evidence" value="ECO:0007669"/>
    <property type="project" value="UniProtKB-UniRule"/>
</dbReference>
<evidence type="ECO:0000256" key="6">
    <source>
        <dbReference type="ARBA" id="ARBA00023235"/>
    </source>
</evidence>
<gene>
    <name evidence="8" type="primary">dapF</name>
    <name evidence="10" type="ORF">J0H12_06170</name>
</gene>
<evidence type="ECO:0000313" key="11">
    <source>
        <dbReference type="Proteomes" id="UP000664414"/>
    </source>
</evidence>
<keyword evidence="8" id="KW-0963">Cytoplasm</keyword>
<evidence type="ECO:0000256" key="4">
    <source>
        <dbReference type="ARBA" id="ARBA00022605"/>
    </source>
</evidence>
<dbReference type="Proteomes" id="UP000664414">
    <property type="component" value="Unassembled WGS sequence"/>
</dbReference>
<dbReference type="HAMAP" id="MF_00197">
    <property type="entry name" value="DAP_epimerase"/>
    <property type="match status" value="1"/>
</dbReference>
<dbReference type="GO" id="GO:0009089">
    <property type="term" value="P:lysine biosynthetic process via diaminopimelate"/>
    <property type="evidence" value="ECO:0007669"/>
    <property type="project" value="UniProtKB-UniRule"/>
</dbReference>
<feature type="binding site" evidence="8">
    <location>
        <position position="64"/>
    </location>
    <ligand>
        <name>substrate</name>
    </ligand>
</feature>
<comment type="function">
    <text evidence="8">Catalyzes the stereoinversion of LL-2,6-diaminopimelate (L,L-DAP) to meso-diaminopimelate (meso-DAP), a precursor of L-lysine and an essential component of the bacterial peptidoglycan.</text>
</comment>
<evidence type="ECO:0000313" key="10">
    <source>
        <dbReference type="EMBL" id="MBN9413488.1"/>
    </source>
</evidence>
<dbReference type="EMBL" id="JAFKGL010000025">
    <property type="protein sequence ID" value="MBN9413488.1"/>
    <property type="molecule type" value="Genomic_DNA"/>
</dbReference>
<feature type="active site" evidence="9">
    <location>
        <position position="73"/>
    </location>
</feature>
<accession>A0A8J7PYQ3</accession>
<dbReference type="EC" id="5.1.1.7" evidence="3 8"/>
<feature type="active site" description="Proton acceptor" evidence="8">
    <location>
        <position position="214"/>
    </location>
</feature>
<comment type="pathway">
    <text evidence="1 8">Amino-acid biosynthesis; L-lysine biosynthesis via DAP pathway; DL-2,6-diaminopimelate from LL-2,6-diaminopimelate: step 1/1.</text>
</comment>
<organism evidence="10 11">
    <name type="scientific">Candidatus Paracaedimonas acanthamoebae</name>
    <dbReference type="NCBI Taxonomy" id="244581"/>
    <lineage>
        <taxon>Bacteria</taxon>
        <taxon>Pseudomonadati</taxon>
        <taxon>Pseudomonadota</taxon>
        <taxon>Alphaproteobacteria</taxon>
        <taxon>Holosporales</taxon>
        <taxon>Caedimonadaceae</taxon>
        <taxon>Candidatus Paracaedimonas</taxon>
    </lineage>
</organism>
<comment type="catalytic activity">
    <reaction evidence="7 8">
        <text>(2S,6S)-2,6-diaminopimelate = meso-2,6-diaminopimelate</text>
        <dbReference type="Rhea" id="RHEA:15393"/>
        <dbReference type="ChEBI" id="CHEBI:57609"/>
        <dbReference type="ChEBI" id="CHEBI:57791"/>
        <dbReference type="EC" id="5.1.1.7"/>
    </reaction>
</comment>
<evidence type="ECO:0000256" key="5">
    <source>
        <dbReference type="ARBA" id="ARBA00023154"/>
    </source>
</evidence>
<dbReference type="NCBIfam" id="TIGR00652">
    <property type="entry name" value="DapF"/>
    <property type="match status" value="1"/>
</dbReference>
<feature type="site" description="Could be important to modulate the pK values of the two catalytic cysteine residues" evidence="8">
    <location>
        <position position="205"/>
    </location>
</feature>
<evidence type="ECO:0000256" key="3">
    <source>
        <dbReference type="ARBA" id="ARBA00013080"/>
    </source>
</evidence>
<comment type="similarity">
    <text evidence="2 8">Belongs to the diaminopimelate epimerase family.</text>
</comment>
<dbReference type="SUPFAM" id="SSF54506">
    <property type="entry name" value="Diaminopimelate epimerase-like"/>
    <property type="match status" value="2"/>
</dbReference>
<name>A0A8J7PYQ3_9PROT</name>
<dbReference type="InterPro" id="IPR018510">
    <property type="entry name" value="DAP_epimerase_AS"/>
</dbReference>